<keyword evidence="4" id="KW-1185">Reference proteome</keyword>
<reference evidence="3 4" key="1">
    <citation type="submission" date="2017-12" db="EMBL/GenBank/DDBJ databases">
        <title>Comparative genomics of Botrytis spp.</title>
        <authorList>
            <person name="Valero-Jimenez C.A."/>
            <person name="Tapia P."/>
            <person name="Veloso J."/>
            <person name="Silva-Moreno E."/>
            <person name="Staats M."/>
            <person name="Valdes J.H."/>
            <person name="Van Kan J.A.L."/>
        </authorList>
    </citation>
    <scope>NUCLEOTIDE SEQUENCE [LARGE SCALE GENOMIC DNA]</scope>
    <source>
        <strain evidence="3 4">MUCL435</strain>
    </source>
</reference>
<name>A0A4S8R7I0_9HELO</name>
<keyword evidence="2" id="KW-0472">Membrane</keyword>
<evidence type="ECO:0000256" key="2">
    <source>
        <dbReference type="SAM" id="Phobius"/>
    </source>
</evidence>
<sequence>MGGALILLNIVPHTNPSISSSNIFSIGVSQVQTSFPPNELPGIIAYMRGIRMAIALSITMAGTATLVALSQGWFRMQQEVGNGNDIQDSIELEQRSESYSRKVT</sequence>
<feature type="transmembrane region" description="Helical" evidence="2">
    <location>
        <begin position="50"/>
        <end position="69"/>
    </location>
</feature>
<keyword evidence="2" id="KW-1133">Transmembrane helix</keyword>
<dbReference type="Proteomes" id="UP000308671">
    <property type="component" value="Unassembled WGS sequence"/>
</dbReference>
<evidence type="ECO:0000313" key="4">
    <source>
        <dbReference type="Proteomes" id="UP000308671"/>
    </source>
</evidence>
<evidence type="ECO:0000256" key="1">
    <source>
        <dbReference type="SAM" id="MobiDB-lite"/>
    </source>
</evidence>
<dbReference type="AlphaFoldDB" id="A0A4S8R7I0"/>
<protein>
    <recommendedName>
        <fullName evidence="5">Major facilitator superfamily (MFS) profile domain-containing protein</fullName>
    </recommendedName>
</protein>
<comment type="caution">
    <text evidence="3">The sequence shown here is derived from an EMBL/GenBank/DDBJ whole genome shotgun (WGS) entry which is preliminary data.</text>
</comment>
<evidence type="ECO:0000313" key="3">
    <source>
        <dbReference type="EMBL" id="THV50219.1"/>
    </source>
</evidence>
<accession>A0A4S8R7I0</accession>
<gene>
    <name evidence="3" type="ORF">BGAL_0159g00040</name>
</gene>
<dbReference type="EMBL" id="PQXL01000159">
    <property type="protein sequence ID" value="THV50219.1"/>
    <property type="molecule type" value="Genomic_DNA"/>
</dbReference>
<evidence type="ECO:0008006" key="5">
    <source>
        <dbReference type="Google" id="ProtNLM"/>
    </source>
</evidence>
<feature type="compositionally biased region" description="Basic and acidic residues" evidence="1">
    <location>
        <begin position="92"/>
        <end position="104"/>
    </location>
</feature>
<proteinExistence type="predicted"/>
<dbReference type="OrthoDB" id="10021397at2759"/>
<keyword evidence="2" id="KW-0812">Transmembrane</keyword>
<organism evidence="3 4">
    <name type="scientific">Botrytis galanthina</name>
    <dbReference type="NCBI Taxonomy" id="278940"/>
    <lineage>
        <taxon>Eukaryota</taxon>
        <taxon>Fungi</taxon>
        <taxon>Dikarya</taxon>
        <taxon>Ascomycota</taxon>
        <taxon>Pezizomycotina</taxon>
        <taxon>Leotiomycetes</taxon>
        <taxon>Helotiales</taxon>
        <taxon>Sclerotiniaceae</taxon>
        <taxon>Botrytis</taxon>
    </lineage>
</organism>
<feature type="region of interest" description="Disordered" evidence="1">
    <location>
        <begin position="85"/>
        <end position="104"/>
    </location>
</feature>